<keyword evidence="3 6" id="KW-0547">Nucleotide-binding</keyword>
<keyword evidence="4" id="KW-0418">Kinase</keyword>
<keyword evidence="1 7" id="KW-0723">Serine/threonine-protein kinase</keyword>
<dbReference type="Gene3D" id="1.10.510.10">
    <property type="entry name" value="Transferase(Phosphotransferase) domain 1"/>
    <property type="match status" value="1"/>
</dbReference>
<feature type="region of interest" description="Disordered" evidence="8">
    <location>
        <begin position="54"/>
        <end position="73"/>
    </location>
</feature>
<accession>A0A6U2F148</accession>
<dbReference type="SMART" id="SM00220">
    <property type="entry name" value="S_TKc"/>
    <property type="match status" value="1"/>
</dbReference>
<evidence type="ECO:0000259" key="9">
    <source>
        <dbReference type="PROSITE" id="PS50011"/>
    </source>
</evidence>
<dbReference type="PANTHER" id="PTHR44329">
    <property type="entry name" value="SERINE/THREONINE-PROTEIN KINASE TNNI3K-RELATED"/>
    <property type="match status" value="1"/>
</dbReference>
<protein>
    <recommendedName>
        <fullName evidence="9">Protein kinase domain-containing protein</fullName>
    </recommendedName>
</protein>
<feature type="region of interest" description="Disordered" evidence="8">
    <location>
        <begin position="1"/>
        <end position="42"/>
    </location>
</feature>
<reference evidence="10" key="1">
    <citation type="submission" date="2021-01" db="EMBL/GenBank/DDBJ databases">
        <authorList>
            <person name="Corre E."/>
            <person name="Pelletier E."/>
            <person name="Niang G."/>
            <person name="Scheremetjew M."/>
            <person name="Finn R."/>
            <person name="Kale V."/>
            <person name="Holt S."/>
            <person name="Cochrane G."/>
            <person name="Meng A."/>
            <person name="Brown T."/>
            <person name="Cohen L."/>
        </authorList>
    </citation>
    <scope>NUCLEOTIDE SEQUENCE</scope>
    <source>
        <strain evidence="10">CCMP644</strain>
    </source>
</reference>
<keyword evidence="5 6" id="KW-0067">ATP-binding</keyword>
<dbReference type="PROSITE" id="PS00108">
    <property type="entry name" value="PROTEIN_KINASE_ST"/>
    <property type="match status" value="1"/>
</dbReference>
<gene>
    <name evidence="10" type="ORF">HAND00432_LOCUS13306</name>
</gene>
<feature type="compositionally biased region" description="Polar residues" evidence="8">
    <location>
        <begin position="58"/>
        <end position="68"/>
    </location>
</feature>
<dbReference type="InterPro" id="IPR008271">
    <property type="entry name" value="Ser/Thr_kinase_AS"/>
</dbReference>
<dbReference type="InterPro" id="IPR017441">
    <property type="entry name" value="Protein_kinase_ATP_BS"/>
</dbReference>
<dbReference type="InterPro" id="IPR051681">
    <property type="entry name" value="Ser/Thr_Kinases-Pseudokinases"/>
</dbReference>
<dbReference type="FunFam" id="3.30.200.20:FF:000180">
    <property type="entry name" value="serine/threonine-protein kinase STY46-like"/>
    <property type="match status" value="1"/>
</dbReference>
<evidence type="ECO:0000256" key="5">
    <source>
        <dbReference type="ARBA" id="ARBA00022840"/>
    </source>
</evidence>
<dbReference type="PANTHER" id="PTHR44329:SF140">
    <property type="entry name" value="INACTIVE PROTEIN TYROSINE KINASE PTKL"/>
    <property type="match status" value="1"/>
</dbReference>
<sequence>MSGSQGGEGDQAPNSAQTNGDSSGSGELKGAWNADEEEEMKRLANEALRSINAAKAGAQSSMHKSPSTEILEKYNKQPLHVRSRAEQWELLRSEIKLAGKLGEGDGGVIFHAHWRGLDVVAKMLKTEADEPRTAITSEIARADLINEISVLSRLRHPNLVMFLGACTIGEPLVILNEYMSGGNLEDFLLKKRKDKGGKPFAPPPKMVLRWSVELARALCFLHNCTPTIIHRDLKPANLLLNEDGHMKVGDFGLSKVKDLQKVHGTYRMTGKTGSMRYMAPEVFQDDPHYDEKVDIYSMGLIMWYIAVGERPFDRVPADVVADKAAHSGLRPSLDPIKATLGGEFASITEGCWHADAGRRPSASELVDALEAWGKGVKDRKDPKNCIVS</sequence>
<name>A0A6U2F148_HEMAN</name>
<dbReference type="SUPFAM" id="SSF56112">
    <property type="entry name" value="Protein kinase-like (PK-like)"/>
    <property type="match status" value="1"/>
</dbReference>
<evidence type="ECO:0000256" key="8">
    <source>
        <dbReference type="SAM" id="MobiDB-lite"/>
    </source>
</evidence>
<dbReference type="PROSITE" id="PS50011">
    <property type="entry name" value="PROTEIN_KINASE_DOM"/>
    <property type="match status" value="1"/>
</dbReference>
<dbReference type="InterPro" id="IPR001245">
    <property type="entry name" value="Ser-Thr/Tyr_kinase_cat_dom"/>
</dbReference>
<evidence type="ECO:0000256" key="1">
    <source>
        <dbReference type="ARBA" id="ARBA00022527"/>
    </source>
</evidence>
<evidence type="ECO:0000256" key="6">
    <source>
        <dbReference type="PROSITE-ProRule" id="PRU10141"/>
    </source>
</evidence>
<proteinExistence type="inferred from homology"/>
<keyword evidence="2" id="KW-0808">Transferase</keyword>
<dbReference type="EMBL" id="HBFX01021844">
    <property type="protein sequence ID" value="CAD8958767.1"/>
    <property type="molecule type" value="Transcribed_RNA"/>
</dbReference>
<evidence type="ECO:0000256" key="7">
    <source>
        <dbReference type="RuleBase" id="RU000304"/>
    </source>
</evidence>
<dbReference type="GO" id="GO:0004674">
    <property type="term" value="F:protein serine/threonine kinase activity"/>
    <property type="evidence" value="ECO:0007669"/>
    <property type="project" value="UniProtKB-KW"/>
</dbReference>
<feature type="domain" description="Protein kinase" evidence="9">
    <location>
        <begin position="95"/>
        <end position="373"/>
    </location>
</feature>
<dbReference type="InterPro" id="IPR011009">
    <property type="entry name" value="Kinase-like_dom_sf"/>
</dbReference>
<evidence type="ECO:0000256" key="3">
    <source>
        <dbReference type="ARBA" id="ARBA00022741"/>
    </source>
</evidence>
<dbReference type="AlphaFoldDB" id="A0A6U2F148"/>
<feature type="compositionally biased region" description="Polar residues" evidence="8">
    <location>
        <begin position="12"/>
        <end position="25"/>
    </location>
</feature>
<dbReference type="Pfam" id="PF07714">
    <property type="entry name" value="PK_Tyr_Ser-Thr"/>
    <property type="match status" value="1"/>
</dbReference>
<dbReference type="InterPro" id="IPR000719">
    <property type="entry name" value="Prot_kinase_dom"/>
</dbReference>
<dbReference type="GO" id="GO:0005524">
    <property type="term" value="F:ATP binding"/>
    <property type="evidence" value="ECO:0007669"/>
    <property type="project" value="UniProtKB-UniRule"/>
</dbReference>
<dbReference type="PROSITE" id="PS00107">
    <property type="entry name" value="PROTEIN_KINASE_ATP"/>
    <property type="match status" value="1"/>
</dbReference>
<evidence type="ECO:0000313" key="10">
    <source>
        <dbReference type="EMBL" id="CAD8958767.1"/>
    </source>
</evidence>
<dbReference type="CDD" id="cd13999">
    <property type="entry name" value="STKc_MAP3K-like"/>
    <property type="match status" value="1"/>
</dbReference>
<organism evidence="10">
    <name type="scientific">Hemiselmis andersenii</name>
    <name type="common">Cryptophyte alga</name>
    <dbReference type="NCBI Taxonomy" id="464988"/>
    <lineage>
        <taxon>Eukaryota</taxon>
        <taxon>Cryptophyceae</taxon>
        <taxon>Cryptomonadales</taxon>
        <taxon>Hemiselmidaceae</taxon>
        <taxon>Hemiselmis</taxon>
    </lineage>
</organism>
<feature type="binding site" evidence="6">
    <location>
        <position position="122"/>
    </location>
    <ligand>
        <name>ATP</name>
        <dbReference type="ChEBI" id="CHEBI:30616"/>
    </ligand>
</feature>
<comment type="similarity">
    <text evidence="7">Belongs to the protein kinase superfamily.</text>
</comment>
<evidence type="ECO:0000256" key="4">
    <source>
        <dbReference type="ARBA" id="ARBA00022777"/>
    </source>
</evidence>
<evidence type="ECO:0000256" key="2">
    <source>
        <dbReference type="ARBA" id="ARBA00022679"/>
    </source>
</evidence>